<feature type="non-terminal residue" evidence="2">
    <location>
        <position position="504"/>
    </location>
</feature>
<dbReference type="Proteomes" id="UP001381693">
    <property type="component" value="Unassembled WGS sequence"/>
</dbReference>
<reference evidence="2 3" key="1">
    <citation type="submission" date="2023-11" db="EMBL/GenBank/DDBJ databases">
        <title>Halocaridina rubra genome assembly.</title>
        <authorList>
            <person name="Smith C."/>
        </authorList>
    </citation>
    <scope>NUCLEOTIDE SEQUENCE [LARGE SCALE GENOMIC DNA]</scope>
    <source>
        <strain evidence="2">EP-1</strain>
        <tissue evidence="2">Whole</tissue>
    </source>
</reference>
<feature type="compositionally biased region" description="Polar residues" evidence="1">
    <location>
        <begin position="476"/>
        <end position="485"/>
    </location>
</feature>
<comment type="caution">
    <text evidence="2">The sequence shown here is derived from an EMBL/GenBank/DDBJ whole genome shotgun (WGS) entry which is preliminary data.</text>
</comment>
<evidence type="ECO:0000313" key="2">
    <source>
        <dbReference type="EMBL" id="KAK7058687.1"/>
    </source>
</evidence>
<evidence type="ECO:0000313" key="3">
    <source>
        <dbReference type="Proteomes" id="UP001381693"/>
    </source>
</evidence>
<accession>A0AAN8ZXL3</accession>
<evidence type="ECO:0000256" key="1">
    <source>
        <dbReference type="SAM" id="MobiDB-lite"/>
    </source>
</evidence>
<protein>
    <submittedName>
        <fullName evidence="2">Uncharacterized protein</fullName>
    </submittedName>
</protein>
<feature type="region of interest" description="Disordered" evidence="1">
    <location>
        <begin position="470"/>
        <end position="489"/>
    </location>
</feature>
<name>A0AAN8ZXL3_HALRR</name>
<dbReference type="AlphaFoldDB" id="A0AAN8ZXL3"/>
<dbReference type="EMBL" id="JAXCGZ010021147">
    <property type="protein sequence ID" value="KAK7058687.1"/>
    <property type="molecule type" value="Genomic_DNA"/>
</dbReference>
<sequence>MPFSREIPVSAFYKSSSFRSVRRRALREFLDSLRKGASNFQTICSRFGCDKKHIDTRYKGSSLLSADIITHKEGIVGTCSTWKCNGFGRKGFTSKDMFRLNRDTNNEDGFQNGSQDAIEPGLVDHSTKISENELISATQTNQSTQMIAGELIGTMAADQSTHSYKGEVMQAVDHSTQANAKVLLQAMPSNEARQAHEEVMTQTVPSKQPTEDHDHKVIIAHEDDESHRDIHLDGTVGTMKASPNSHILERDPVTTEQNEITHTVWQKTTEQLQADVAMFSIQKQVRHRTHSHSFLANNIIIPRKQTREPGEIVLSRQEQVHPRTHSYSSAIHNTHLPRGETTELRESIVSTQEQVHPRILSQLASTSRTNIEGREITEQGEVVVQQQVHRRLQFITPCGGEITEPDNVFAQEHEYRRTHSHISSTDILNHSRRREGVVSSQYEVHSGIYSRISRRRTPEPGEIVVSTQERVHRMTHSQSSCTHGATNPRRVCKRHRKGRISIKE</sequence>
<organism evidence="2 3">
    <name type="scientific">Halocaridina rubra</name>
    <name type="common">Hawaiian red shrimp</name>
    <dbReference type="NCBI Taxonomy" id="373956"/>
    <lineage>
        <taxon>Eukaryota</taxon>
        <taxon>Metazoa</taxon>
        <taxon>Ecdysozoa</taxon>
        <taxon>Arthropoda</taxon>
        <taxon>Crustacea</taxon>
        <taxon>Multicrustacea</taxon>
        <taxon>Malacostraca</taxon>
        <taxon>Eumalacostraca</taxon>
        <taxon>Eucarida</taxon>
        <taxon>Decapoda</taxon>
        <taxon>Pleocyemata</taxon>
        <taxon>Caridea</taxon>
        <taxon>Atyoidea</taxon>
        <taxon>Atyidae</taxon>
        <taxon>Halocaridina</taxon>
    </lineage>
</organism>
<proteinExistence type="predicted"/>
<keyword evidence="3" id="KW-1185">Reference proteome</keyword>
<gene>
    <name evidence="2" type="ORF">SK128_000392</name>
</gene>